<evidence type="ECO:0000256" key="19">
    <source>
        <dbReference type="ARBA" id="ARBA00023200"/>
    </source>
</evidence>
<name>A0A8H9CFN8_9GAMM</name>
<evidence type="ECO:0000256" key="3">
    <source>
        <dbReference type="ARBA" id="ARBA00004613"/>
    </source>
</evidence>
<keyword evidence="12" id="KW-0788">Thiol protease</keyword>
<keyword evidence="13" id="KW-0068">Autocatalytic cleavage</keyword>
<keyword evidence="14" id="KW-0460">Magnesium</keyword>
<evidence type="ECO:0000256" key="9">
    <source>
        <dbReference type="ARBA" id="ARBA00022723"/>
    </source>
</evidence>
<feature type="domain" description="Peptidase C80" evidence="21">
    <location>
        <begin position="2159"/>
        <end position="2287"/>
    </location>
</feature>
<dbReference type="Pfam" id="PF11713">
    <property type="entry name" value="Peptidase_C80"/>
    <property type="match status" value="3"/>
</dbReference>
<evidence type="ECO:0000256" key="4">
    <source>
        <dbReference type="ARBA" id="ARBA00022511"/>
    </source>
</evidence>
<evidence type="ECO:0000256" key="20">
    <source>
        <dbReference type="ARBA" id="ARBA00023586"/>
    </source>
</evidence>
<evidence type="ECO:0000256" key="5">
    <source>
        <dbReference type="ARBA" id="ARBA00022525"/>
    </source>
</evidence>
<keyword evidence="17" id="KW-0446">Lipid-binding</keyword>
<evidence type="ECO:0000256" key="10">
    <source>
        <dbReference type="ARBA" id="ARBA00022737"/>
    </source>
</evidence>
<gene>
    <name evidence="22" type="ORF">THERMOS_25</name>
</gene>
<dbReference type="Pfam" id="PF12919">
    <property type="entry name" value="TcdA_TcdB"/>
    <property type="match status" value="1"/>
</dbReference>
<dbReference type="GO" id="GO:0005576">
    <property type="term" value="C:extracellular region"/>
    <property type="evidence" value="ECO:0007669"/>
    <property type="project" value="UniProtKB-SubCell"/>
</dbReference>
<keyword evidence="10" id="KW-0677">Repeat</keyword>
<keyword evidence="9" id="KW-0479">Metal-binding</keyword>
<evidence type="ECO:0000256" key="7">
    <source>
        <dbReference type="ARBA" id="ARBA00022670"/>
    </source>
</evidence>
<keyword evidence="5" id="KW-0964">Secreted</keyword>
<dbReference type="CDD" id="cd20900">
    <property type="entry name" value="HopBF1"/>
    <property type="match status" value="2"/>
</dbReference>
<evidence type="ECO:0000256" key="16">
    <source>
        <dbReference type="ARBA" id="ARBA00023026"/>
    </source>
</evidence>
<dbReference type="GO" id="GO:0046872">
    <property type="term" value="F:metal ion binding"/>
    <property type="evidence" value="ECO:0007669"/>
    <property type="project" value="UniProtKB-KW"/>
</dbReference>
<keyword evidence="11" id="KW-0378">Hydrolase</keyword>
<proteinExistence type="predicted"/>
<keyword evidence="18" id="KW-0472">Membrane</keyword>
<dbReference type="Gene3D" id="3.90.550.20">
    <property type="match status" value="1"/>
</dbReference>
<evidence type="ECO:0000256" key="8">
    <source>
        <dbReference type="ARBA" id="ARBA00022679"/>
    </source>
</evidence>
<dbReference type="Proteomes" id="UP000643672">
    <property type="component" value="Unassembled WGS sequence"/>
</dbReference>
<dbReference type="InterPro" id="IPR029044">
    <property type="entry name" value="Nucleotide-diphossugar_trans"/>
</dbReference>
<keyword evidence="7" id="KW-0645">Protease</keyword>
<evidence type="ECO:0000256" key="13">
    <source>
        <dbReference type="ARBA" id="ARBA00022813"/>
    </source>
</evidence>
<evidence type="ECO:0000256" key="6">
    <source>
        <dbReference type="ARBA" id="ARBA00022656"/>
    </source>
</evidence>
<dbReference type="InterPro" id="IPR024770">
    <property type="entry name" value="TcdA/TcdB_cat"/>
</dbReference>
<feature type="domain" description="Peptidase C80" evidence="21">
    <location>
        <begin position="875"/>
        <end position="1060"/>
    </location>
</feature>
<dbReference type="Gene3D" id="3.40.50.11050">
    <property type="match status" value="4"/>
</dbReference>
<reference evidence="22 23" key="1">
    <citation type="submission" date="2020-05" db="EMBL/GenBank/DDBJ databases">
        <authorList>
            <person name="Petersen J."/>
            <person name="Sayavedra L."/>
        </authorList>
    </citation>
    <scope>NUCLEOTIDE SEQUENCE [LARGE SCALE GENOMIC DNA]</scope>
    <source>
        <strain evidence="22">B thermophilus SOXS</strain>
    </source>
</reference>
<evidence type="ECO:0000256" key="18">
    <source>
        <dbReference type="ARBA" id="ARBA00023136"/>
    </source>
</evidence>
<dbReference type="EMBL" id="CAESAQ020000002">
    <property type="protein sequence ID" value="CAB5493969.1"/>
    <property type="molecule type" value="Genomic_DNA"/>
</dbReference>
<dbReference type="GO" id="GO:0006508">
    <property type="term" value="P:proteolysis"/>
    <property type="evidence" value="ECO:0007669"/>
    <property type="project" value="UniProtKB-KW"/>
</dbReference>
<evidence type="ECO:0000259" key="21">
    <source>
        <dbReference type="PROSITE" id="PS51771"/>
    </source>
</evidence>
<comment type="cofactor">
    <cofactor evidence="1">
        <name>Mg(2+)</name>
        <dbReference type="ChEBI" id="CHEBI:18420"/>
    </cofactor>
</comment>
<evidence type="ECO:0000313" key="22">
    <source>
        <dbReference type="EMBL" id="CAB5493969.1"/>
    </source>
</evidence>
<sequence>MYNNTPALKSAEITGRHGDIQINPDGTKTMVVGGEKMIYQWNADLDIVTQQTEESKRVAEVLSGLKLGGASSKGASDTIDIDSIPNTLTSKEVDTRFPIGSGMYKTAYDIENQPDLLVLLLEPSCRVYDIEEEARMLEKLDSLGVKTPRRYKQIKFVDEANDGTKTERHGLVVQKIKGAQDMKLTRKRWIFGNKLRKALKNSNDKTLKDIEHLQKIFAKNPTLSVSDFQGLVAEDGQFYIIDPLSIDMSPTNSGNNATQSDSLQTFERHILQHHKRFTDKKLKHITYVDKQLWKSPDNALKQQMLSDAQENKNRVIVTYDIATGRKEVVHQPSNSQSLAFNTVEVIARDNKNQSADLEKECLDFARKQGWKQSNNSIFRVNTLKGYAALNLKSNGKNKHNIILSIGEDEITKNAVESLYKKHPENSIVVTLNEQGELVFPGGQEFIPDSSVRINIVGHPEELEKVGAEKLANYTDGIVQHYDIDSVDSHAYLNRAALVGCNNEDLSKRYAEQLYTREYLRGASVTGRSGDMQINADGSKTMSSSDQKIIHSWDYEDNKTVWATESSAHIGEILASLKLGLSDTPSTDIPDSLNYNDIGKEVSKGSMKTAYTLKDHPDLLFLQLDAKASIKVDNLENEVAWINKMRELGIKTPKYYKTIVMTDQNQQKHQGVLVERIPDSKLVRPNFATTMKTERTTKRTLDDIQNLLDKFAQNPDLYIPDFQMLMGEDGQLYVFDPGSAKPPMDLPDSPGHQNVRRMNVIGLKELNKKATIFLEKFNKNNRMHAIFVDEASLKKDPKLKDKLINKAKKQQDLTIISYNLKSALAGTTVLYQPDNPQPIDRIEVMTDKDIRPPSQLDMSFLTQDMPSVSNDMMFRYKPVKSFSNYRTNIIVQHGNSDTAIKAAQDLANKHPDNSIIVHFDADNKLVTADNELYTPNGNVRLSFVDHGENFVTDESSMDELVDKVKQINDTYGNENTYFERIALVGCDTNSVRKGLTKDFARAVYNNIPTLRNADITGRTGEVQVNDDGTKTMKTGGAKTVYSWRNGDIVSKTEDAKTTADTLKNPLGLTIIDFISERIYELELSTAPTRTPAESEFHRILSGCRDYVNAFDYKDMSAQEKISFFQGVKEKLSNFADTGTPPPSMQTHIATFDNFVVEAISRSEHRIRMNDKFPVTITKGNKIPNIIHYVWTGGAMPEPYLENIKAIGRQNDKLVVRLHYDPNALLMNELKIRMKAYVDNNLPITGNRMYEAVKLTKKFSNYCGDRDLSSDIVKRFMIDELGVPRAEVNEVEEKINKYWSDFPESNPKLELAPILFDDAELSGMKKAYQFELKNGSMAGASDAVRFSVLHTEGGIYTDVGLIFNRIDQDNILHNYIKKFPEHGFPRKQAIGTFHSAYPFMANNNFLVAAPHSKFTGTLVQDVSEAYNGIISNRVERVRRSYGGNQVLDQYSTSIVPLGEFYLEHINHLSKQPLKEHIIDTRGSWQSSWNTEGIEFIVLIVDTENLSDVQRRGLVDSIEGNIDGYNNDTYKIVVLDSHAVINPVRREIVEHMNPFFTVQKVPTKSDNVSINYPALFERSRRIIVHDDNNNFEPMLTKFSDVVERKESSEFNKTIEGVVSDRCFQVFLFDDKENFKQTIRDLAPDISRENYVALVYDEANQRYNALDNHVFKFKDGDRLKVNFIGELNNLDDATEVQSRIFSAENALPQIEIRKHVKETRVVLSKDIGFNRSLFKIKGTFLNDLKLYAHKGTVTIHAQNDEDKSNVTILMNNKTGHLVAQDNETLLWKALAEFDRNALKVKESRVGKSDKNSLNKYHNIVIQSGDPWRVASYHLAGDTNFKGDTSIVQVSDSGFRTIYGTPSSLITGDVRIIFAFDDSDYIIGNMKGISKALNSNVKIKDIHFINSMDSSALQKPDAQASYMEQVLRIAHRYKDAKIYMQQDLQSNKHILRNYSFELPYMPSNSSSRYEKKIIFKVSNDSDIDKYADKLTISYPNISYIATLDPITGGVRLYDSYGNVVTDANIHGEYEIHVLGRVADLRRMNSAGLSDHIINLQKSINVEPQKVINIKLTACSTKESAASDLLFDTGSYALNTAHQLIRYNPKLSLTKKNTNIIIGTNKNGITTTTTNAAHLAETTPHQDTPLHNWADLSQEQINKLTTEAQKPQPSLANHDHQVLIQTEADGNVRDSTFRLASKHPAQTTIVQMQKDGTHQVVYGLDLEDITGKVKMVAVGYGREKDGAQTMGGRTADELSANITELNRALAGNADIQRISIVGCNMESDNPTDNNDSQ</sequence>
<feature type="domain" description="Peptidase C80" evidence="21">
    <location>
        <begin position="388"/>
        <end position="575"/>
    </location>
</feature>
<dbReference type="GO" id="GO:0090729">
    <property type="term" value="F:toxin activity"/>
    <property type="evidence" value="ECO:0007669"/>
    <property type="project" value="UniProtKB-KW"/>
</dbReference>
<dbReference type="InterPro" id="IPR054555">
    <property type="entry name" value="T3SS_HopBF1-like"/>
</dbReference>
<keyword evidence="16" id="KW-0843">Virulence</keyword>
<keyword evidence="4" id="KW-1032">Host cell membrane</keyword>
<dbReference type="PROSITE" id="PS51771">
    <property type="entry name" value="CGT_MARTX_CPD"/>
    <property type="match status" value="3"/>
</dbReference>
<dbReference type="CDD" id="cd20500">
    <property type="entry name" value="Peptidase_C80"/>
    <property type="match status" value="3"/>
</dbReference>
<evidence type="ECO:0000256" key="14">
    <source>
        <dbReference type="ARBA" id="ARBA00022842"/>
    </source>
</evidence>
<comment type="subcellular location">
    <subcellularLocation>
        <location evidence="2">Host cell membrane</location>
    </subcellularLocation>
    <subcellularLocation>
        <location evidence="20">Host cytoplasm</location>
        <location evidence="20">Host cytosol</location>
    </subcellularLocation>
    <subcellularLocation>
        <location evidence="3">Secreted</location>
    </subcellularLocation>
</comment>
<evidence type="ECO:0000313" key="23">
    <source>
        <dbReference type="Proteomes" id="UP000643672"/>
    </source>
</evidence>
<evidence type="ECO:0000256" key="1">
    <source>
        <dbReference type="ARBA" id="ARBA00001946"/>
    </source>
</evidence>
<dbReference type="InterPro" id="IPR038383">
    <property type="entry name" value="CPD_dom_sf"/>
</dbReference>
<evidence type="ECO:0000256" key="11">
    <source>
        <dbReference type="ARBA" id="ARBA00022801"/>
    </source>
</evidence>
<comment type="caution">
    <text evidence="22">The sequence shown here is derived from an EMBL/GenBank/DDBJ whole genome shotgun (WGS) entry which is preliminary data.</text>
</comment>
<dbReference type="GO" id="GO:0044164">
    <property type="term" value="C:host cell cytosol"/>
    <property type="evidence" value="ECO:0007669"/>
    <property type="project" value="UniProtKB-SubCell"/>
</dbReference>
<organism evidence="22 23">
    <name type="scientific">Bathymodiolus thermophilus thioautotrophic gill symbiont</name>
    <dbReference type="NCBI Taxonomy" id="2360"/>
    <lineage>
        <taxon>Bacteria</taxon>
        <taxon>Pseudomonadati</taxon>
        <taxon>Pseudomonadota</taxon>
        <taxon>Gammaproteobacteria</taxon>
        <taxon>sulfur-oxidizing symbionts</taxon>
    </lineage>
</organism>
<keyword evidence="23" id="KW-1185">Reference proteome</keyword>
<protein>
    <recommendedName>
        <fullName evidence="21">Peptidase C80 domain-containing protein</fullName>
    </recommendedName>
</protein>
<keyword evidence="19" id="KW-1035">Host cytoplasm</keyword>
<dbReference type="SUPFAM" id="SSF53448">
    <property type="entry name" value="Nucleotide-diphospho-sugar transferases"/>
    <property type="match status" value="1"/>
</dbReference>
<accession>A0A8H9CFN8</accession>
<keyword evidence="8" id="KW-0808">Transferase</keyword>
<dbReference type="GO" id="GO:0016757">
    <property type="term" value="F:glycosyltransferase activity"/>
    <property type="evidence" value="ECO:0007669"/>
    <property type="project" value="InterPro"/>
</dbReference>
<dbReference type="GO" id="GO:0008234">
    <property type="term" value="F:cysteine-type peptidase activity"/>
    <property type="evidence" value="ECO:0007669"/>
    <property type="project" value="UniProtKB-KW"/>
</dbReference>
<evidence type="ECO:0000256" key="15">
    <source>
        <dbReference type="ARBA" id="ARBA00022870"/>
    </source>
</evidence>
<keyword evidence="6" id="KW-0800">Toxin</keyword>
<evidence type="ECO:0000256" key="2">
    <source>
        <dbReference type="ARBA" id="ARBA00004165"/>
    </source>
</evidence>
<dbReference type="GO" id="GO:0008289">
    <property type="term" value="F:lipid binding"/>
    <property type="evidence" value="ECO:0007669"/>
    <property type="project" value="UniProtKB-KW"/>
</dbReference>
<dbReference type="GO" id="GO:0020002">
    <property type="term" value="C:host cell plasma membrane"/>
    <property type="evidence" value="ECO:0007669"/>
    <property type="project" value="UniProtKB-SubCell"/>
</dbReference>
<evidence type="ECO:0000256" key="17">
    <source>
        <dbReference type="ARBA" id="ARBA00023121"/>
    </source>
</evidence>
<feature type="non-terminal residue" evidence="22">
    <location>
        <position position="2287"/>
    </location>
</feature>
<dbReference type="InterPro" id="IPR020974">
    <property type="entry name" value="CPD_dom"/>
</dbReference>
<evidence type="ECO:0000256" key="12">
    <source>
        <dbReference type="ARBA" id="ARBA00022807"/>
    </source>
</evidence>
<keyword evidence="15" id="KW-1043">Host membrane</keyword>